<gene>
    <name evidence="14" type="primary">LOC115632860</name>
</gene>
<keyword evidence="7" id="KW-1015">Disulfide bond</keyword>
<keyword evidence="6 8" id="KW-0391">Immunity</keyword>
<evidence type="ECO:0000256" key="2">
    <source>
        <dbReference type="ARBA" id="ARBA00007553"/>
    </source>
</evidence>
<dbReference type="SMART" id="SM00644">
    <property type="entry name" value="Ami_2"/>
    <property type="match status" value="1"/>
</dbReference>
<comment type="subcellular location">
    <subcellularLocation>
        <location evidence="1">Secreted</location>
    </subcellularLocation>
</comment>
<keyword evidence="13" id="KW-1185">Reference proteome</keyword>
<dbReference type="InterPro" id="IPR006619">
    <property type="entry name" value="PGRP_domain_met/bac"/>
</dbReference>
<dbReference type="PIRSF" id="PIRSF037945">
    <property type="entry name" value="PGRPs"/>
    <property type="match status" value="1"/>
</dbReference>
<dbReference type="CDD" id="cd06583">
    <property type="entry name" value="PGRP"/>
    <property type="match status" value="1"/>
</dbReference>
<dbReference type="SUPFAM" id="SSF55846">
    <property type="entry name" value="N-acetylmuramoyl-L-alanine amidase-like"/>
    <property type="match status" value="1"/>
</dbReference>
<evidence type="ECO:0000256" key="8">
    <source>
        <dbReference type="PIRNR" id="PIRNR037945"/>
    </source>
</evidence>
<dbReference type="GeneID" id="115632860"/>
<dbReference type="GO" id="GO:0005576">
    <property type="term" value="C:extracellular region"/>
    <property type="evidence" value="ECO:0007669"/>
    <property type="project" value="UniProtKB-SubCell"/>
</dbReference>
<dbReference type="InterPro" id="IPR036505">
    <property type="entry name" value="Amidase/PGRP_sf"/>
</dbReference>
<sequence length="186" mass="21040">MQLQLCLGLCVVFLCLCSGGYGQIVSRATWTRLPTHRLPRLYAPARYIIFHHTVTPPCYNPGQCLAILRSIQANHRSRRFRDIGYNFLIGGDGRIYEGLGFGIRGEHAPKYNSMSIGVAFIGNYHVTLPPGQMLQAARTLISIAQQRRAVQPNFVLLGHCQTKSTVCPGRRLLDEISKWPRWQRHP</sequence>
<feature type="signal peptide" evidence="10">
    <location>
        <begin position="1"/>
        <end position="22"/>
    </location>
</feature>
<dbReference type="FunFam" id="3.40.80.10:FF:000001">
    <property type="entry name" value="Peptidoglycan recognition protein 1"/>
    <property type="match status" value="1"/>
</dbReference>
<dbReference type="CTD" id="39869"/>
<feature type="chain" id="PRO_5026734373" description="Peptidoglycan-recognition protein" evidence="10">
    <location>
        <begin position="23"/>
        <end position="186"/>
    </location>
</feature>
<keyword evidence="5 10" id="KW-0732">Signal</keyword>
<evidence type="ECO:0000313" key="13">
    <source>
        <dbReference type="Proteomes" id="UP000504634"/>
    </source>
</evidence>
<evidence type="ECO:0000256" key="5">
    <source>
        <dbReference type="ARBA" id="ARBA00022729"/>
    </source>
</evidence>
<dbReference type="Proteomes" id="UP000504634">
    <property type="component" value="Unplaced"/>
</dbReference>
<feature type="domain" description="Peptidoglycan recognition protein family" evidence="12">
    <location>
        <begin position="22"/>
        <end position="163"/>
    </location>
</feature>
<dbReference type="PANTHER" id="PTHR11022:SF75">
    <property type="entry name" value="PEPTIDOGLYCAN-RECOGNITION PROTEIN SB1-RELATED"/>
    <property type="match status" value="1"/>
</dbReference>
<dbReference type="InterPro" id="IPR002502">
    <property type="entry name" value="Amidase_domain"/>
</dbReference>
<dbReference type="InterPro" id="IPR015510">
    <property type="entry name" value="PGRP"/>
</dbReference>
<evidence type="ECO:0000256" key="9">
    <source>
        <dbReference type="PIRSR" id="PIRSR037945-1"/>
    </source>
</evidence>
<evidence type="ECO:0000256" key="1">
    <source>
        <dbReference type="ARBA" id="ARBA00004613"/>
    </source>
</evidence>
<evidence type="ECO:0000256" key="4">
    <source>
        <dbReference type="ARBA" id="ARBA00022588"/>
    </source>
</evidence>
<dbReference type="PANTHER" id="PTHR11022">
    <property type="entry name" value="PEPTIDOGLYCAN RECOGNITION PROTEIN"/>
    <property type="match status" value="1"/>
</dbReference>
<proteinExistence type="inferred from homology"/>
<name>A0A6J2UFU6_DROLE</name>
<keyword evidence="3" id="KW-0964">Secreted</keyword>
<reference evidence="14" key="1">
    <citation type="submission" date="2025-08" db="UniProtKB">
        <authorList>
            <consortium name="RefSeq"/>
        </authorList>
    </citation>
    <scope>IDENTIFICATION</scope>
    <source>
        <strain evidence="14">11010-0011.00</strain>
        <tissue evidence="14">Whole body</tissue>
    </source>
</reference>
<dbReference type="RefSeq" id="XP_030385982.1">
    <property type="nucleotide sequence ID" value="XM_030530122.1"/>
</dbReference>
<feature type="disulfide bond" evidence="9">
    <location>
        <begin position="58"/>
        <end position="64"/>
    </location>
</feature>
<dbReference type="OrthoDB" id="10001926at2759"/>
<dbReference type="Pfam" id="PF01510">
    <property type="entry name" value="Amidase_2"/>
    <property type="match status" value="1"/>
</dbReference>
<protein>
    <recommendedName>
        <fullName evidence="8">Peptidoglycan-recognition protein</fullName>
    </recommendedName>
</protein>
<dbReference type="GO" id="GO:0008270">
    <property type="term" value="F:zinc ion binding"/>
    <property type="evidence" value="ECO:0007669"/>
    <property type="project" value="InterPro"/>
</dbReference>
<evidence type="ECO:0000256" key="7">
    <source>
        <dbReference type="ARBA" id="ARBA00023157"/>
    </source>
</evidence>
<dbReference type="GO" id="GO:0008745">
    <property type="term" value="F:N-acetylmuramoyl-L-alanine amidase activity"/>
    <property type="evidence" value="ECO:0007669"/>
    <property type="project" value="InterPro"/>
</dbReference>
<evidence type="ECO:0000259" key="12">
    <source>
        <dbReference type="SMART" id="SM00701"/>
    </source>
</evidence>
<evidence type="ECO:0000256" key="3">
    <source>
        <dbReference type="ARBA" id="ARBA00022525"/>
    </source>
</evidence>
<dbReference type="GO" id="GO:0042834">
    <property type="term" value="F:peptidoglycan binding"/>
    <property type="evidence" value="ECO:0007669"/>
    <property type="project" value="InterPro"/>
</dbReference>
<dbReference type="SMART" id="SM00701">
    <property type="entry name" value="PGRP"/>
    <property type="match status" value="1"/>
</dbReference>
<evidence type="ECO:0000259" key="11">
    <source>
        <dbReference type="SMART" id="SM00644"/>
    </source>
</evidence>
<evidence type="ECO:0000256" key="10">
    <source>
        <dbReference type="SAM" id="SignalP"/>
    </source>
</evidence>
<accession>A0A6J2UFU6</accession>
<keyword evidence="4 8" id="KW-0399">Innate immunity</keyword>
<dbReference type="GO" id="GO:0045087">
    <property type="term" value="P:innate immune response"/>
    <property type="evidence" value="ECO:0007669"/>
    <property type="project" value="UniProtKB-KW"/>
</dbReference>
<comment type="similarity">
    <text evidence="2 8">Belongs to the N-acetylmuramoyl-L-alanine amidase 2 family.</text>
</comment>
<feature type="domain" description="N-acetylmuramoyl-L-alanine amidase" evidence="11">
    <location>
        <begin position="30"/>
        <end position="169"/>
    </location>
</feature>
<evidence type="ECO:0000256" key="6">
    <source>
        <dbReference type="ARBA" id="ARBA00022859"/>
    </source>
</evidence>
<dbReference type="Gene3D" id="3.40.80.10">
    <property type="entry name" value="Peptidoglycan recognition protein-like"/>
    <property type="match status" value="1"/>
</dbReference>
<dbReference type="InterPro" id="IPR017331">
    <property type="entry name" value="Peptidoglycan_recognition"/>
</dbReference>
<evidence type="ECO:0000313" key="14">
    <source>
        <dbReference type="RefSeq" id="XP_030385982.1"/>
    </source>
</evidence>
<dbReference type="AlphaFoldDB" id="A0A6J2UFU6"/>
<organism evidence="13 14">
    <name type="scientific">Drosophila lebanonensis</name>
    <name type="common">Fruit fly</name>
    <name type="synonym">Scaptodrosophila lebanonensis</name>
    <dbReference type="NCBI Taxonomy" id="7225"/>
    <lineage>
        <taxon>Eukaryota</taxon>
        <taxon>Metazoa</taxon>
        <taxon>Ecdysozoa</taxon>
        <taxon>Arthropoda</taxon>
        <taxon>Hexapoda</taxon>
        <taxon>Insecta</taxon>
        <taxon>Pterygota</taxon>
        <taxon>Neoptera</taxon>
        <taxon>Endopterygota</taxon>
        <taxon>Diptera</taxon>
        <taxon>Brachycera</taxon>
        <taxon>Muscomorpha</taxon>
        <taxon>Ephydroidea</taxon>
        <taxon>Drosophilidae</taxon>
        <taxon>Scaptodrosophila</taxon>
    </lineage>
</organism>
<dbReference type="GO" id="GO:0009253">
    <property type="term" value="P:peptidoglycan catabolic process"/>
    <property type="evidence" value="ECO:0007669"/>
    <property type="project" value="InterPro"/>
</dbReference>